<protein>
    <submittedName>
        <fullName evidence="4">Competence type IV pilus minor pilin ComGD</fullName>
    </submittedName>
</protein>
<keyword evidence="5" id="KW-1185">Reference proteome</keyword>
<evidence type="ECO:0000313" key="4">
    <source>
        <dbReference type="EMBL" id="MEI4800312.1"/>
    </source>
</evidence>
<dbReference type="InterPro" id="IPR012902">
    <property type="entry name" value="N_methyl_site"/>
</dbReference>
<evidence type="ECO:0000313" key="5">
    <source>
        <dbReference type="Proteomes" id="UP001372526"/>
    </source>
</evidence>
<dbReference type="NCBIfam" id="TIGR02532">
    <property type="entry name" value="IV_pilin_GFxxxE"/>
    <property type="match status" value="1"/>
</dbReference>
<evidence type="ECO:0000256" key="2">
    <source>
        <dbReference type="ARBA" id="ARBA00023287"/>
    </source>
</evidence>
<sequence length="144" mass="16690">MKKNGFTLLEMLLVLSAISILSVVTYFNLSSIYEKQKMNQFMQQFSQDILFMQQVAMSRHNRHTLRWFPNQASYSITSSGETNPVLVRYYPSDIQVNVNTFPNPMSYGTDGNINRGGTIIISYKSKTYHVVFQLGRGRFTYYEV</sequence>
<keyword evidence="3" id="KW-0472">Membrane</keyword>
<dbReference type="PIRSF" id="PIRSF021292">
    <property type="entry name" value="Competence_ComGD"/>
    <property type="match status" value="1"/>
</dbReference>
<keyword evidence="3" id="KW-1133">Transmembrane helix</keyword>
<dbReference type="SUPFAM" id="SSF54523">
    <property type="entry name" value="Pili subunits"/>
    <property type="match status" value="1"/>
</dbReference>
<dbReference type="NCBIfam" id="NF040982">
    <property type="entry name" value="ComGD"/>
    <property type="match status" value="1"/>
</dbReference>
<organism evidence="4 5">
    <name type="scientific">Bacillus bruguierae</name>
    <dbReference type="NCBI Taxonomy" id="3127667"/>
    <lineage>
        <taxon>Bacteria</taxon>
        <taxon>Bacillati</taxon>
        <taxon>Bacillota</taxon>
        <taxon>Bacilli</taxon>
        <taxon>Bacillales</taxon>
        <taxon>Bacillaceae</taxon>
        <taxon>Bacillus</taxon>
    </lineage>
</organism>
<evidence type="ECO:0000256" key="1">
    <source>
        <dbReference type="ARBA" id="ARBA00004241"/>
    </source>
</evidence>
<proteinExistence type="predicted"/>
<name>A0ABU8FCA8_9BACI</name>
<dbReference type="EMBL" id="JBAWSX010000001">
    <property type="protein sequence ID" value="MEI4800312.1"/>
    <property type="molecule type" value="Genomic_DNA"/>
</dbReference>
<comment type="caution">
    <text evidence="4">The sequence shown here is derived from an EMBL/GenBank/DDBJ whole genome shotgun (WGS) entry which is preliminary data.</text>
</comment>
<feature type="transmembrane region" description="Helical" evidence="3">
    <location>
        <begin position="6"/>
        <end position="29"/>
    </location>
</feature>
<dbReference type="Pfam" id="PF07963">
    <property type="entry name" value="N_methyl"/>
    <property type="match status" value="1"/>
</dbReference>
<evidence type="ECO:0000256" key="3">
    <source>
        <dbReference type="SAM" id="Phobius"/>
    </source>
</evidence>
<reference evidence="4 5" key="1">
    <citation type="submission" date="2024-01" db="EMBL/GenBank/DDBJ databases">
        <title>Seven novel Bacillus-like species.</title>
        <authorList>
            <person name="Liu G."/>
        </authorList>
    </citation>
    <scope>NUCLEOTIDE SEQUENCE [LARGE SCALE GENOMIC DNA]</scope>
    <source>
        <strain evidence="4 5">FJAT-51639</strain>
    </source>
</reference>
<keyword evidence="2" id="KW-0178">Competence</keyword>
<dbReference type="Gene3D" id="3.30.700.10">
    <property type="entry name" value="Glycoprotein, Type 4 Pilin"/>
    <property type="match status" value="1"/>
</dbReference>
<dbReference type="Proteomes" id="UP001372526">
    <property type="component" value="Unassembled WGS sequence"/>
</dbReference>
<dbReference type="InterPro" id="IPR016785">
    <property type="entry name" value="ComGD"/>
</dbReference>
<dbReference type="RefSeq" id="WP_090913808.1">
    <property type="nucleotide sequence ID" value="NZ_JBAWSX010000001.1"/>
</dbReference>
<gene>
    <name evidence="4" type="primary">comGD</name>
    <name evidence="4" type="ORF">WAZ07_03035</name>
</gene>
<keyword evidence="3" id="KW-0812">Transmembrane</keyword>
<dbReference type="InterPro" id="IPR045584">
    <property type="entry name" value="Pilin-like"/>
</dbReference>
<comment type="subcellular location">
    <subcellularLocation>
        <location evidence="1">Cell surface</location>
    </subcellularLocation>
</comment>
<accession>A0ABU8FCA8</accession>